<evidence type="ECO:0000313" key="4">
    <source>
        <dbReference type="WBParaSite" id="TCNE_0001710301-mRNA-1"/>
    </source>
</evidence>
<reference evidence="4" key="1">
    <citation type="submission" date="2016-06" db="UniProtKB">
        <authorList>
            <consortium name="WormBaseParasite"/>
        </authorList>
    </citation>
    <scope>IDENTIFICATION</scope>
</reference>
<dbReference type="EMBL" id="UYWY01024149">
    <property type="protein sequence ID" value="VDM48423.1"/>
    <property type="molecule type" value="Genomic_DNA"/>
</dbReference>
<dbReference type="WBParaSite" id="TCNE_0001710301-mRNA-1">
    <property type="protein sequence ID" value="TCNE_0001710301-mRNA-1"/>
    <property type="gene ID" value="TCNE_0001710301"/>
</dbReference>
<keyword evidence="3" id="KW-1185">Reference proteome</keyword>
<sequence>MEWAGFRRKRGNADGSPSAKNESSPNKPHNDWRQECDRRIDGACGVAADKRSERMKLHLLGNNCIAVGGIPHEEDDEYMTMRPINRRMSPDSAESQRRPLLETSDSDGVEGVHFVYPDEVDPSKRDKPRPPAHSYRHLSETHNELEVSRVYDDPASEPTETITSLGEVRLFVAFLRRYKSSNRGLKLIALLL</sequence>
<organism evidence="3 4">
    <name type="scientific">Toxocara canis</name>
    <name type="common">Canine roundworm</name>
    <dbReference type="NCBI Taxonomy" id="6265"/>
    <lineage>
        <taxon>Eukaryota</taxon>
        <taxon>Metazoa</taxon>
        <taxon>Ecdysozoa</taxon>
        <taxon>Nematoda</taxon>
        <taxon>Chromadorea</taxon>
        <taxon>Rhabditida</taxon>
        <taxon>Spirurina</taxon>
        <taxon>Ascaridomorpha</taxon>
        <taxon>Ascaridoidea</taxon>
        <taxon>Toxocaridae</taxon>
        <taxon>Toxocara</taxon>
    </lineage>
</organism>
<feature type="compositionally biased region" description="Polar residues" evidence="1">
    <location>
        <begin position="18"/>
        <end position="27"/>
    </location>
</feature>
<dbReference type="AlphaFoldDB" id="A0A183V8N2"/>
<proteinExistence type="predicted"/>
<accession>A0A183V8N2</accession>
<evidence type="ECO:0000313" key="2">
    <source>
        <dbReference type="EMBL" id="VDM48423.1"/>
    </source>
</evidence>
<reference evidence="2 3" key="2">
    <citation type="submission" date="2018-11" db="EMBL/GenBank/DDBJ databases">
        <authorList>
            <consortium name="Pathogen Informatics"/>
        </authorList>
    </citation>
    <scope>NUCLEOTIDE SEQUENCE [LARGE SCALE GENOMIC DNA]</scope>
</reference>
<dbReference type="Proteomes" id="UP000050794">
    <property type="component" value="Unassembled WGS sequence"/>
</dbReference>
<feature type="region of interest" description="Disordered" evidence="1">
    <location>
        <begin position="1"/>
        <end position="35"/>
    </location>
</feature>
<feature type="compositionally biased region" description="Basic residues" evidence="1">
    <location>
        <begin position="1"/>
        <end position="10"/>
    </location>
</feature>
<evidence type="ECO:0000313" key="3">
    <source>
        <dbReference type="Proteomes" id="UP000050794"/>
    </source>
</evidence>
<evidence type="ECO:0000256" key="1">
    <source>
        <dbReference type="SAM" id="MobiDB-lite"/>
    </source>
</evidence>
<name>A0A183V8N2_TOXCA</name>
<gene>
    <name evidence="2" type="ORF">TCNE_LOCUS17102</name>
</gene>
<protein>
    <submittedName>
        <fullName evidence="4">Miff domain-containing protein</fullName>
    </submittedName>
</protein>